<organism evidence="2 3">
    <name type="scientific">Paenibacillus larvae</name>
    <dbReference type="NCBI Taxonomy" id="1464"/>
    <lineage>
        <taxon>Bacteria</taxon>
        <taxon>Bacillati</taxon>
        <taxon>Bacillota</taxon>
        <taxon>Bacilli</taxon>
        <taxon>Bacillales</taxon>
        <taxon>Paenibacillaceae</taxon>
        <taxon>Paenibacillus</taxon>
    </lineage>
</organism>
<feature type="compositionally biased region" description="Basic and acidic residues" evidence="1">
    <location>
        <begin position="54"/>
        <end position="71"/>
    </location>
</feature>
<gene>
    <name evidence="2" type="ORF">P7H09_17820</name>
</gene>
<dbReference type="Proteomes" id="UP001259239">
    <property type="component" value="Unassembled WGS sequence"/>
</dbReference>
<evidence type="ECO:0000313" key="2">
    <source>
        <dbReference type="EMBL" id="MDT2253046.1"/>
    </source>
</evidence>
<reference evidence="2" key="2">
    <citation type="submission" date="2023-03" db="EMBL/GenBank/DDBJ databases">
        <authorList>
            <person name="Obshta O."/>
            <person name="Zabrodski M.W."/>
            <person name="Soomro T."/>
            <person name="Wilson G."/>
            <person name="Masood F."/>
            <person name="Thebeau J."/>
            <person name="Bezerra Da Silva M.C."/>
            <person name="Raza F."/>
            <person name="Biganski S."/>
            <person name="Jose M."/>
            <person name="Camilli M."/>
            <person name="Kozii I.V."/>
            <person name="Kozii R.V."/>
            <person name="Simko E."/>
            <person name="Wood S.C."/>
        </authorList>
    </citation>
    <scope>NUCLEOTIDE SEQUENCE</scope>
    <source>
        <strain evidence="2">PL001</strain>
    </source>
</reference>
<evidence type="ECO:0000313" key="3">
    <source>
        <dbReference type="Proteomes" id="UP001259239"/>
    </source>
</evidence>
<sequence>MIHYNRLLIFSLILCFCIFLGIELATKGMNEIQGPSVRADKRTDNTVKSAPPEVEGKPRMTEEEIREDERKKVLRALLDGQFDQKGTPRKEAGKDKETPAGSKASPPLEGKKTGGMNQVGNHIGDMLTNVAQKGISSVVSLFDSIFR</sequence>
<dbReference type="AlphaFoldDB" id="A0AAP5JW12"/>
<feature type="region of interest" description="Disordered" evidence="1">
    <location>
        <begin position="35"/>
        <end position="117"/>
    </location>
</feature>
<name>A0AAP5JW12_9BACL</name>
<feature type="compositionally biased region" description="Basic and acidic residues" evidence="1">
    <location>
        <begin position="86"/>
        <end position="98"/>
    </location>
</feature>
<dbReference type="RefSeq" id="WP_023483637.1">
    <property type="nucleotide sequence ID" value="NZ_CBCRXL010000044.1"/>
</dbReference>
<proteinExistence type="predicted"/>
<comment type="caution">
    <text evidence="2">The sequence shown here is derived from an EMBL/GenBank/DDBJ whole genome shotgun (WGS) entry which is preliminary data.</text>
</comment>
<evidence type="ECO:0000256" key="1">
    <source>
        <dbReference type="SAM" id="MobiDB-lite"/>
    </source>
</evidence>
<accession>A0AAP5JW12</accession>
<dbReference type="EMBL" id="JARQGV010000004">
    <property type="protein sequence ID" value="MDT2253046.1"/>
    <property type="molecule type" value="Genomic_DNA"/>
</dbReference>
<protein>
    <submittedName>
        <fullName evidence="2">Uncharacterized protein</fullName>
    </submittedName>
</protein>
<reference evidence="2" key="1">
    <citation type="journal article" date="2023" name="J. Vet. Diagn. Invest.">
        <title>Oxytetracycline-resistant Paenibacillus larvae identified in commercial beekeeping operations in Saskatchewan using pooled honey sampling.</title>
        <authorList>
            <person name="Obshta O."/>
            <person name="Zabrodski M.W."/>
            <person name="Soomro T."/>
            <person name="Wilson G."/>
            <person name="Masood F."/>
            <person name="Thebeau J."/>
            <person name="Silva M.C.B."/>
            <person name="Biganski S."/>
            <person name="Kozii I.V."/>
            <person name="Koziy R.V."/>
            <person name="Raza M.F."/>
            <person name="Jose M.S."/>
            <person name="Simko E."/>
            <person name="Wood S.C."/>
        </authorList>
    </citation>
    <scope>NUCLEOTIDE SEQUENCE</scope>
    <source>
        <strain evidence="2">PL001</strain>
    </source>
</reference>